<evidence type="ECO:0000313" key="13">
    <source>
        <dbReference type="Proteomes" id="UP000007259"/>
    </source>
</evidence>
<dbReference type="RefSeq" id="XP_003873373.1">
    <property type="nucleotide sequence ID" value="XM_003873324.1"/>
</dbReference>
<dbReference type="AlphaFoldDB" id="E9APJ6"/>
<dbReference type="KEGG" id="lmi:LMXM_14_0020"/>
<organism evidence="12 13">
    <name type="scientific">Leishmania mexicana (strain MHOM/GT/2001/U1103)</name>
    <dbReference type="NCBI Taxonomy" id="929439"/>
    <lineage>
        <taxon>Eukaryota</taxon>
        <taxon>Discoba</taxon>
        <taxon>Euglenozoa</taxon>
        <taxon>Kinetoplastea</taxon>
        <taxon>Metakinetoplastina</taxon>
        <taxon>Trypanosomatida</taxon>
        <taxon>Trypanosomatidae</taxon>
        <taxon>Leishmaniinae</taxon>
        <taxon>Leishmania</taxon>
    </lineage>
</organism>
<dbReference type="Proteomes" id="UP000007259">
    <property type="component" value="Chromosome 14"/>
</dbReference>
<dbReference type="Gene3D" id="3.10.20.90">
    <property type="entry name" value="Phosphatidylinositol 3-kinase Catalytic Subunit, Chain A, domain 1"/>
    <property type="match status" value="1"/>
</dbReference>
<dbReference type="GO" id="GO:0032060">
    <property type="term" value="P:bleb assembly"/>
    <property type="evidence" value="ECO:0007669"/>
    <property type="project" value="UniProtKB-ARBA"/>
</dbReference>
<dbReference type="SMART" id="SM00145">
    <property type="entry name" value="PI3Ka"/>
    <property type="match status" value="1"/>
</dbReference>
<dbReference type="GO" id="GO:0005942">
    <property type="term" value="C:phosphatidylinositol 3-kinase complex"/>
    <property type="evidence" value="ECO:0007669"/>
    <property type="project" value="TreeGrafter"/>
</dbReference>
<dbReference type="PROSITE" id="PS50290">
    <property type="entry name" value="PI3_4_KINASE_3"/>
    <property type="match status" value="1"/>
</dbReference>
<dbReference type="GO" id="GO:0050920">
    <property type="term" value="P:regulation of chemotaxis"/>
    <property type="evidence" value="ECO:0007669"/>
    <property type="project" value="UniProtKB-ARBA"/>
</dbReference>
<feature type="domain" description="C2 PI3K-type" evidence="11">
    <location>
        <begin position="200"/>
        <end position="385"/>
    </location>
</feature>
<evidence type="ECO:0000256" key="6">
    <source>
        <dbReference type="ARBA" id="ARBA00022840"/>
    </source>
</evidence>
<dbReference type="Gene3D" id="1.25.40.70">
    <property type="entry name" value="Phosphatidylinositol 3-kinase, accessory domain (PIK)"/>
    <property type="match status" value="1"/>
</dbReference>
<evidence type="ECO:0000256" key="1">
    <source>
        <dbReference type="ARBA" id="ARBA00001498"/>
    </source>
</evidence>
<dbReference type="SMART" id="SM00146">
    <property type="entry name" value="PI3Kc"/>
    <property type="match status" value="1"/>
</dbReference>
<feature type="domain" description="PI3K/PI4K catalytic" evidence="8">
    <location>
        <begin position="653"/>
        <end position="930"/>
    </location>
</feature>
<dbReference type="Pfam" id="PF00792">
    <property type="entry name" value="PI3K_C2"/>
    <property type="match status" value="1"/>
</dbReference>
<dbReference type="FunFam" id="1.10.1070.11:FF:000001">
    <property type="entry name" value="Phosphatidylinositol 4,5-bisphosphate 3-kinase catalytic subunit"/>
    <property type="match status" value="1"/>
</dbReference>
<dbReference type="InterPro" id="IPR036940">
    <property type="entry name" value="PI3/4_kinase_cat_sf"/>
</dbReference>
<dbReference type="PROSITE" id="PS00916">
    <property type="entry name" value="PI3_4_KINASE_2"/>
    <property type="match status" value="1"/>
</dbReference>
<dbReference type="InterPro" id="IPR011009">
    <property type="entry name" value="Kinase-like_dom_sf"/>
</dbReference>
<evidence type="ECO:0000259" key="8">
    <source>
        <dbReference type="PROSITE" id="PS50290"/>
    </source>
</evidence>
<dbReference type="InterPro" id="IPR035892">
    <property type="entry name" value="C2_domain_sf"/>
</dbReference>
<evidence type="ECO:0000256" key="2">
    <source>
        <dbReference type="ARBA" id="ARBA00012073"/>
    </source>
</evidence>
<reference evidence="12 13" key="1">
    <citation type="journal article" date="2011" name="Genome Res.">
        <title>Chromosome and gene copy number variation allow major structural change between species and strains of Leishmania.</title>
        <authorList>
            <person name="Rogers M.B."/>
            <person name="Hilley J.D."/>
            <person name="Dickens N.J."/>
            <person name="Wilkes J."/>
            <person name="Bates P.A."/>
            <person name="Depledge D.P."/>
            <person name="Harris D."/>
            <person name="Her Y."/>
            <person name="Herzyk P."/>
            <person name="Imamura H."/>
            <person name="Otto T.D."/>
            <person name="Sanders M."/>
            <person name="Seeger K."/>
            <person name="Dujardin J.C."/>
            <person name="Berriman M."/>
            <person name="Smith D.F."/>
            <person name="Hertz-Fowler C."/>
            <person name="Mottram J.C."/>
        </authorList>
    </citation>
    <scope>NUCLEOTIDE SEQUENCE [LARGE SCALE GENOMIC DNA]</scope>
    <source>
        <strain evidence="12 13">MHOM/GT/2001/U1103</strain>
    </source>
</reference>
<dbReference type="OMA" id="CCEPQIT"/>
<dbReference type="Gene3D" id="3.30.1010.10">
    <property type="entry name" value="Phosphatidylinositol 3-kinase Catalytic Subunit, Chain A, domain 4"/>
    <property type="match status" value="1"/>
</dbReference>
<dbReference type="GO" id="GO:0035005">
    <property type="term" value="F:1-phosphatidylinositol-4-phosphate 3-kinase activity"/>
    <property type="evidence" value="ECO:0007669"/>
    <property type="project" value="TreeGrafter"/>
</dbReference>
<evidence type="ECO:0000313" key="12">
    <source>
        <dbReference type="EMBL" id="CBZ24860.1"/>
    </source>
</evidence>
<name>E9APJ6_LEIMU</name>
<dbReference type="OrthoDB" id="67688at2759"/>
<dbReference type="SUPFAM" id="SSF48371">
    <property type="entry name" value="ARM repeat"/>
    <property type="match status" value="1"/>
</dbReference>
<dbReference type="InterPro" id="IPR001263">
    <property type="entry name" value="PI3K_accessory_dom"/>
</dbReference>
<dbReference type="SMR" id="E9APJ6"/>
<feature type="domain" description="PI3K-RBD" evidence="10">
    <location>
        <begin position="52"/>
        <end position="148"/>
    </location>
</feature>
<dbReference type="InterPro" id="IPR042236">
    <property type="entry name" value="PI3K_accessory_sf"/>
</dbReference>
<gene>
    <name evidence="12" type="ORF">LMXM_14_0020</name>
</gene>
<evidence type="ECO:0000256" key="7">
    <source>
        <dbReference type="PROSITE-ProRule" id="PRU00880"/>
    </source>
</evidence>
<dbReference type="SUPFAM" id="SSF49562">
    <property type="entry name" value="C2 domain (Calcium/lipid-binding domain, CaLB)"/>
    <property type="match status" value="1"/>
</dbReference>
<comment type="catalytic activity">
    <reaction evidence="1">
        <text>a 1,2-diacyl-sn-glycero-3-phospho-(1D-myo-inositol) + ATP = a 1,2-diacyl-sn-glycero-3-phospho-(1D-myo-inositol-3-phosphate) + ADP + H(+)</text>
        <dbReference type="Rhea" id="RHEA:12709"/>
        <dbReference type="ChEBI" id="CHEBI:15378"/>
        <dbReference type="ChEBI" id="CHEBI:30616"/>
        <dbReference type="ChEBI" id="CHEBI:57880"/>
        <dbReference type="ChEBI" id="CHEBI:58088"/>
        <dbReference type="ChEBI" id="CHEBI:456216"/>
        <dbReference type="EC" id="2.7.1.137"/>
    </reaction>
</comment>
<dbReference type="CDD" id="cd08380">
    <property type="entry name" value="C2_PI3K_like"/>
    <property type="match status" value="1"/>
</dbReference>
<dbReference type="PROSITE" id="PS51545">
    <property type="entry name" value="PIK_HELICAL"/>
    <property type="match status" value="1"/>
</dbReference>
<dbReference type="PhylomeDB" id="E9APJ6"/>
<keyword evidence="13" id="KW-1185">Reference proteome</keyword>
<proteinExistence type="inferred from homology"/>
<dbReference type="InterPro" id="IPR035448">
    <property type="entry name" value="PI3Kc"/>
</dbReference>
<dbReference type="InterPro" id="IPR016024">
    <property type="entry name" value="ARM-type_fold"/>
</dbReference>
<dbReference type="EMBL" id="FR799567">
    <property type="protein sequence ID" value="CBZ24860.1"/>
    <property type="molecule type" value="Genomic_DNA"/>
</dbReference>
<dbReference type="Gene3D" id="2.60.40.150">
    <property type="entry name" value="C2 domain"/>
    <property type="match status" value="1"/>
</dbReference>
<keyword evidence="3" id="KW-0808">Transferase</keyword>
<dbReference type="GO" id="GO:0005524">
    <property type="term" value="F:ATP binding"/>
    <property type="evidence" value="ECO:0007669"/>
    <property type="project" value="UniProtKB-KW"/>
</dbReference>
<evidence type="ECO:0000256" key="4">
    <source>
        <dbReference type="ARBA" id="ARBA00022741"/>
    </source>
</evidence>
<evidence type="ECO:0000259" key="11">
    <source>
        <dbReference type="PROSITE" id="PS51547"/>
    </source>
</evidence>
<dbReference type="EC" id="2.7.1.137" evidence="2"/>
<dbReference type="Pfam" id="PF00613">
    <property type="entry name" value="PI3Ka"/>
    <property type="match status" value="1"/>
</dbReference>
<keyword evidence="4" id="KW-0547">Nucleotide-binding</keyword>
<dbReference type="GeneID" id="13449521"/>
<keyword evidence="5" id="KW-0418">Kinase</keyword>
<dbReference type="Pfam" id="PF00454">
    <property type="entry name" value="PI3_PI4_kinase"/>
    <property type="match status" value="1"/>
</dbReference>
<dbReference type="PROSITE" id="PS00915">
    <property type="entry name" value="PI3_4_KINASE_1"/>
    <property type="match status" value="1"/>
</dbReference>
<dbReference type="FunFam" id="3.30.1010.10:FF:000008">
    <property type="entry name" value="Phosphatidylinositol 4,5-bisphosphate 3-kinase catalytic subunit gamma"/>
    <property type="match status" value="1"/>
</dbReference>
<dbReference type="GO" id="GO:0048015">
    <property type="term" value="P:phosphatidylinositol-mediated signaling"/>
    <property type="evidence" value="ECO:0007669"/>
    <property type="project" value="TreeGrafter"/>
</dbReference>
<dbReference type="InterPro" id="IPR029071">
    <property type="entry name" value="Ubiquitin-like_domsf"/>
</dbReference>
<dbReference type="InterPro" id="IPR000341">
    <property type="entry name" value="PI3K_Ras-bd_dom"/>
</dbReference>
<dbReference type="PANTHER" id="PTHR10048:SF14">
    <property type="entry name" value="LD28067P"/>
    <property type="match status" value="1"/>
</dbReference>
<feature type="domain" description="PIK helical" evidence="9">
    <location>
        <begin position="413"/>
        <end position="590"/>
    </location>
</feature>
<dbReference type="PROSITE" id="PS51547">
    <property type="entry name" value="C2_PI3K"/>
    <property type="match status" value="1"/>
</dbReference>
<evidence type="ECO:0000259" key="10">
    <source>
        <dbReference type="PROSITE" id="PS51546"/>
    </source>
</evidence>
<dbReference type="PANTHER" id="PTHR10048">
    <property type="entry name" value="PHOSPHATIDYLINOSITOL KINASE"/>
    <property type="match status" value="1"/>
</dbReference>
<dbReference type="InterPro" id="IPR000403">
    <property type="entry name" value="PI3/4_kinase_cat_dom"/>
</dbReference>
<dbReference type="Pfam" id="PF00794">
    <property type="entry name" value="PI3K_rbd"/>
    <property type="match status" value="1"/>
</dbReference>
<dbReference type="InterPro" id="IPR015433">
    <property type="entry name" value="PI3/4_kinase"/>
</dbReference>
<dbReference type="GO" id="GO:0005737">
    <property type="term" value="C:cytoplasm"/>
    <property type="evidence" value="ECO:0007669"/>
    <property type="project" value="TreeGrafter"/>
</dbReference>
<dbReference type="SUPFAM" id="SSF54236">
    <property type="entry name" value="Ubiquitin-like"/>
    <property type="match status" value="1"/>
</dbReference>
<dbReference type="SUPFAM" id="SSF56112">
    <property type="entry name" value="Protein kinase-like (PK-like)"/>
    <property type="match status" value="1"/>
</dbReference>
<dbReference type="CDD" id="cd00891">
    <property type="entry name" value="PI3Kc"/>
    <property type="match status" value="1"/>
</dbReference>
<accession>E9APJ6</accession>
<dbReference type="GO" id="GO:0016303">
    <property type="term" value="F:1-phosphatidylinositol-3-kinase activity"/>
    <property type="evidence" value="ECO:0007669"/>
    <property type="project" value="UniProtKB-EC"/>
</dbReference>
<keyword evidence="6" id="KW-0067">ATP-binding</keyword>
<dbReference type="GO" id="GO:0016477">
    <property type="term" value="P:cell migration"/>
    <property type="evidence" value="ECO:0007669"/>
    <property type="project" value="TreeGrafter"/>
</dbReference>
<dbReference type="PROSITE" id="PS51546">
    <property type="entry name" value="PI3K_RBD"/>
    <property type="match status" value="1"/>
</dbReference>
<dbReference type="GO" id="GO:0005886">
    <property type="term" value="C:plasma membrane"/>
    <property type="evidence" value="ECO:0007669"/>
    <property type="project" value="TreeGrafter"/>
</dbReference>
<dbReference type="Gene3D" id="1.10.1070.11">
    <property type="entry name" value="Phosphatidylinositol 3-/4-kinase, catalytic domain"/>
    <property type="match status" value="1"/>
</dbReference>
<evidence type="ECO:0000256" key="3">
    <source>
        <dbReference type="ARBA" id="ARBA00022679"/>
    </source>
</evidence>
<evidence type="ECO:0000256" key="5">
    <source>
        <dbReference type="ARBA" id="ARBA00022777"/>
    </source>
</evidence>
<dbReference type="InterPro" id="IPR002420">
    <property type="entry name" value="PI3K-type_C2_dom"/>
</dbReference>
<dbReference type="VEuPathDB" id="TriTrypDB:LmxM.14.0020"/>
<dbReference type="SMART" id="SM00144">
    <property type="entry name" value="PI3K_rbd"/>
    <property type="match status" value="1"/>
</dbReference>
<comment type="similarity">
    <text evidence="7">Belongs to the PI3/PI4-kinase family.</text>
</comment>
<dbReference type="InterPro" id="IPR018936">
    <property type="entry name" value="PI3/4_kinase_CS"/>
</dbReference>
<dbReference type="GO" id="GO:0043491">
    <property type="term" value="P:phosphatidylinositol 3-kinase/protein kinase B signal transduction"/>
    <property type="evidence" value="ECO:0007669"/>
    <property type="project" value="TreeGrafter"/>
</dbReference>
<evidence type="ECO:0000259" key="9">
    <source>
        <dbReference type="PROSITE" id="PS51545"/>
    </source>
</evidence>
<protein>
    <recommendedName>
        <fullName evidence="2">phosphatidylinositol 3-kinase</fullName>
        <ecNumber evidence="2">2.7.1.137</ecNumber>
    </recommendedName>
</protein>
<sequence length="942" mass="107775">MNEWKSFQSVNPSVPERLAMRSLPQAFFVPPLPKARMDLLMQMWPSNAERGDGSISMRLWYVDRAGSRCSSRQKFPFDTVADDAIRLTMSSILEFVKMEEKTGGTALIFVFRVKGRNEYIYGSQPLINFRHIRECVSKQAEIDVVVEPKEATLFTAPLFRPSYLPRALANPCDAHSSKSSTSDICLWDLANKLSLRVVGGFENLVISASRMKEENVRDSSNLYFAVLVEAYVGTWRCCEPQITGWQLCKNAKNSHSLATKLQWEDGGKVSFSIDLSNVPRELRLCFTLVASSTDRIAGTRAATAEEVIAAVEDNAKKPDYQGHSVFFLGTAATQLFDYAAVMRMGMWRIYLWDGKTRANPIGLNSINPDSNACTFEVEFPCFDKPVCFPSGRPPQRKEEDARRSFASREAALSSHLINSEVEQLRQLKRVLMYDPLVYLTSDDKTILWKYREALLGRPKAMAKVLSAVNWLMPFDVYEAHCLLRRWSPLAAFDALELLDAHYADLVVREQAVEYIDKMSDYELRGCILQLVQVLKYESYHYSALARFLLRRSLRSNHIIGHYVFWYLAAEVKNLTMCERHGLLLEELIKRSPHRLNYVRQVYVCNELLKCALKVQRAPKKDRVKCLRASLAKACFPDRFTLALNPSMECCAVDIDECKVMESKKFPLWLSFRNHLDQDERFLIIFKSGDDLRQDVLTLQLLEFMDSLWKASGLDLHLIPYGCISTGEGVGMIEVVLNSDTIANITRREGGAQAAFNFDPIINWLRHFNHDRSEVERCLWNFVLSVAGYTVATYVLGIGDRHNDNIMLREDGTLFHIDFGHFLGNFKSKFGIKRETAPFIFTPMYLYAMGGSSSPIFKYFVDIACQAYNTLRGHSSALMMLFMLMLSTGIPELQTLEDIEWLRRVLLLNWTDEEASKHYKGLINDALNNFRTLLNDYIHIMVH</sequence>